<evidence type="ECO:0000256" key="3">
    <source>
        <dbReference type="ARBA" id="ARBA00022490"/>
    </source>
</evidence>
<dbReference type="OMA" id="AEMQAIN"/>
<feature type="domain" description="GRIP" evidence="8">
    <location>
        <begin position="669"/>
        <end position="719"/>
    </location>
</feature>
<dbReference type="RefSeq" id="XP_022656589.1">
    <property type="nucleotide sequence ID" value="XM_022800854.1"/>
</dbReference>
<evidence type="ECO:0000313" key="9">
    <source>
        <dbReference type="EnsemblMetazoa" id="XP_022656589"/>
    </source>
</evidence>
<evidence type="ECO:0000256" key="1">
    <source>
        <dbReference type="ARBA" id="ARBA00004184"/>
    </source>
</evidence>
<organism evidence="9 10">
    <name type="scientific">Varroa destructor</name>
    <name type="common">Honeybee mite</name>
    <dbReference type="NCBI Taxonomy" id="109461"/>
    <lineage>
        <taxon>Eukaryota</taxon>
        <taxon>Metazoa</taxon>
        <taxon>Ecdysozoa</taxon>
        <taxon>Arthropoda</taxon>
        <taxon>Chelicerata</taxon>
        <taxon>Arachnida</taxon>
        <taxon>Acari</taxon>
        <taxon>Parasitiformes</taxon>
        <taxon>Mesostigmata</taxon>
        <taxon>Gamasina</taxon>
        <taxon>Dermanyssoidea</taxon>
        <taxon>Varroidae</taxon>
        <taxon>Varroa</taxon>
    </lineage>
</organism>
<feature type="coiled-coil region" evidence="6">
    <location>
        <begin position="10"/>
        <end position="58"/>
    </location>
</feature>
<dbReference type="InParanoid" id="A0A7M7MER4"/>
<dbReference type="SMART" id="SM00755">
    <property type="entry name" value="Grip"/>
    <property type="match status" value="1"/>
</dbReference>
<dbReference type="Gene3D" id="1.10.220.60">
    <property type="entry name" value="GRIP domain"/>
    <property type="match status" value="1"/>
</dbReference>
<reference evidence="9" key="1">
    <citation type="submission" date="2021-01" db="UniProtKB">
        <authorList>
            <consortium name="EnsemblMetazoa"/>
        </authorList>
    </citation>
    <scope>IDENTIFICATION</scope>
</reference>
<feature type="coiled-coil region" evidence="6">
    <location>
        <begin position="292"/>
        <end position="333"/>
    </location>
</feature>
<protein>
    <recommendedName>
        <fullName evidence="8">GRIP domain-containing protein</fullName>
    </recommendedName>
</protein>
<dbReference type="Proteomes" id="UP000594260">
    <property type="component" value="Unplaced"/>
</dbReference>
<dbReference type="OrthoDB" id="9898580at2759"/>
<keyword evidence="3" id="KW-0963">Cytoplasm</keyword>
<feature type="coiled-coil region" evidence="6">
    <location>
        <begin position="449"/>
        <end position="483"/>
    </location>
</feature>
<dbReference type="FunCoup" id="A0A7M7MER4">
    <property type="interactions" value="957"/>
</dbReference>
<keyword evidence="10" id="KW-1185">Reference proteome</keyword>
<keyword evidence="4 6" id="KW-0175">Coiled coil</keyword>
<dbReference type="InterPro" id="IPR000237">
    <property type="entry name" value="GRIP_dom"/>
</dbReference>
<dbReference type="GeneID" id="111248450"/>
<sequence>MFLSADRQKQKELQAKIVEQAEKIQRYETKLSDLVKAYKRLQAERNTLDETIRVLASDRDDYSRGTRQELTASRTTQGGYQLSAATLDQQHSGDGPGSGLASEEGFDDAFQGKISVLTNALATLRVEKTHSEQAYHADKKKLLQEKLELTKMVETLKKDLDEKQQILQQTQAKLSDEKQYREKEAADNLAMMKELQSKLTDERNAREIVYKDTVNKWEQRCHALEAQIDLLKDIEEERRESDVERDVGRKRDAQRDDEVMRELEARAAKDAARANLADEKLNHLQTVTETRIAQLEAQVEELSSSVALYDRTQQQSQNLIQSLKEELARTVAQSRMAAIYSTIDEESNHDISSLLSSVGRSLAMLASANQRSQESVADLALEINRILSKHNFDVHKRCAQDVLDIKQEFESYKELHAASYSKSSHRLSRTDSEESDKVTRLTAQLLAKKQEYNGNIAALNQTIRELQMSIADLKTKHRQELAQVESSWRSRLAASEESMARQRERSMQLLSDRERERDDESDTAAGLLRSTSGNVQAGHGPHTNSIGSGNPQQAAQLLATLSKQQRQHELRREGFVSSKTSDEDSMLAELFSLSKSTALGAGSAGKIEMLHYTHEIARKTAEIQQLIKDKKETEMKLYQQSTSFGDRERILRAEVEALTRTIELQKSCSTLKELEKPYLKNVILQYMLCPSSGPRLHMVKAISTALDFTNEEEEQVKQALQRKRILSG</sequence>
<dbReference type="InterPro" id="IPR051952">
    <property type="entry name" value="Golgi-autophagy_related"/>
</dbReference>
<evidence type="ECO:0000256" key="5">
    <source>
        <dbReference type="ARBA" id="ARBA00023136"/>
    </source>
</evidence>
<feature type="region of interest" description="Disordered" evidence="7">
    <location>
        <begin position="495"/>
        <end position="550"/>
    </location>
</feature>
<name>A0A7M7MER4_VARDE</name>
<feature type="coiled-coil region" evidence="6">
    <location>
        <begin position="139"/>
        <end position="177"/>
    </location>
</feature>
<dbReference type="PANTHER" id="PTHR23157">
    <property type="entry name" value="GRIP AND COILED-COIL DOMAIN-CONTAINING PROTEIN 1"/>
    <property type="match status" value="1"/>
</dbReference>
<dbReference type="AlphaFoldDB" id="A0A7M7MER4"/>
<evidence type="ECO:0000313" key="10">
    <source>
        <dbReference type="Proteomes" id="UP000594260"/>
    </source>
</evidence>
<evidence type="ECO:0000256" key="2">
    <source>
        <dbReference type="ARBA" id="ARBA00004496"/>
    </source>
</evidence>
<keyword evidence="5" id="KW-0472">Membrane</keyword>
<dbReference type="PROSITE" id="PS50913">
    <property type="entry name" value="GRIP"/>
    <property type="match status" value="1"/>
</dbReference>
<dbReference type="GO" id="GO:0005794">
    <property type="term" value="C:Golgi apparatus"/>
    <property type="evidence" value="ECO:0007669"/>
    <property type="project" value="TreeGrafter"/>
</dbReference>
<comment type="subcellular location">
    <subcellularLocation>
        <location evidence="2">Cytoplasm</location>
    </subcellularLocation>
    <subcellularLocation>
        <location evidence="1">Endomembrane system</location>
        <topology evidence="1">Peripheral membrane protein</topology>
    </subcellularLocation>
</comment>
<evidence type="ECO:0000256" key="6">
    <source>
        <dbReference type="SAM" id="Coils"/>
    </source>
</evidence>
<dbReference type="PANTHER" id="PTHR23157:SF25">
    <property type="entry name" value="GRIP AND COILED-COIL DOMAIN-CONTAINING PROTEIN 1"/>
    <property type="match status" value="1"/>
</dbReference>
<dbReference type="KEGG" id="vde:111248450"/>
<dbReference type="EnsemblMetazoa" id="XM_022800854">
    <property type="protein sequence ID" value="XP_022656589"/>
    <property type="gene ID" value="LOC111248450"/>
</dbReference>
<evidence type="ECO:0000259" key="8">
    <source>
        <dbReference type="PROSITE" id="PS50913"/>
    </source>
</evidence>
<feature type="compositionally biased region" description="Basic and acidic residues" evidence="7">
    <location>
        <begin position="498"/>
        <end position="518"/>
    </location>
</feature>
<feature type="region of interest" description="Disordered" evidence="7">
    <location>
        <begin position="239"/>
        <end position="258"/>
    </location>
</feature>
<dbReference type="Pfam" id="PF01465">
    <property type="entry name" value="GRIP"/>
    <property type="match status" value="1"/>
</dbReference>
<proteinExistence type="predicted"/>
<accession>A0A7M7MER4</accession>
<evidence type="ECO:0000256" key="7">
    <source>
        <dbReference type="SAM" id="MobiDB-lite"/>
    </source>
</evidence>
<evidence type="ECO:0000256" key="4">
    <source>
        <dbReference type="ARBA" id="ARBA00023054"/>
    </source>
</evidence>